<feature type="chain" id="PRO_5021927126" evidence="1">
    <location>
        <begin position="27"/>
        <end position="235"/>
    </location>
</feature>
<dbReference type="RefSeq" id="WP_145343945.1">
    <property type="nucleotide sequence ID" value="NZ_CP036261.1"/>
</dbReference>
<dbReference type="AlphaFoldDB" id="A0A517LY37"/>
<evidence type="ECO:0000313" key="2">
    <source>
        <dbReference type="EMBL" id="QDS87528.1"/>
    </source>
</evidence>
<dbReference type="OrthoDB" id="274167at2"/>
<organism evidence="2 3">
    <name type="scientific">Rosistilla ulvae</name>
    <dbReference type="NCBI Taxonomy" id="1930277"/>
    <lineage>
        <taxon>Bacteria</taxon>
        <taxon>Pseudomonadati</taxon>
        <taxon>Planctomycetota</taxon>
        <taxon>Planctomycetia</taxon>
        <taxon>Pirellulales</taxon>
        <taxon>Pirellulaceae</taxon>
        <taxon>Rosistilla</taxon>
    </lineage>
</organism>
<gene>
    <name evidence="2" type="ORF">EC9_17070</name>
</gene>
<proteinExistence type="predicted"/>
<protein>
    <submittedName>
        <fullName evidence="2">Uncharacterized protein</fullName>
    </submittedName>
</protein>
<feature type="signal peptide" evidence="1">
    <location>
        <begin position="1"/>
        <end position="26"/>
    </location>
</feature>
<sequence length="235" mass="26313" precursor="true">MSHQQHRWICAAFAILVSAAASPAIAQSGTIPLSELPPPPALIADLIDRGNVRFVYGWDTRPDAKLPDVGRPLDGLTVYELSYQFEHHTSMRNRRSNPHAVTRIRLGESGLRCKHTVWFREAPQIETFWSNQLVLHELDHVLISSDPRLASLFLTQVQDQPLITPIEASSYSSAVAAEVNRVAKEHVATIYRSILSLVDIRYRELDRVTNHGARPIPAELQLRLSNSHPTAPQGQ</sequence>
<evidence type="ECO:0000256" key="1">
    <source>
        <dbReference type="SAM" id="SignalP"/>
    </source>
</evidence>
<accession>A0A517LY37</accession>
<dbReference type="KEGG" id="ruv:EC9_17070"/>
<dbReference type="EMBL" id="CP036261">
    <property type="protein sequence ID" value="QDS87528.1"/>
    <property type="molecule type" value="Genomic_DNA"/>
</dbReference>
<name>A0A517LY37_9BACT</name>
<reference evidence="2 3" key="1">
    <citation type="submission" date="2019-02" db="EMBL/GenBank/DDBJ databases">
        <title>Deep-cultivation of Planctomycetes and their phenomic and genomic characterization uncovers novel biology.</title>
        <authorList>
            <person name="Wiegand S."/>
            <person name="Jogler M."/>
            <person name="Boedeker C."/>
            <person name="Pinto D."/>
            <person name="Vollmers J."/>
            <person name="Rivas-Marin E."/>
            <person name="Kohn T."/>
            <person name="Peeters S.H."/>
            <person name="Heuer A."/>
            <person name="Rast P."/>
            <person name="Oberbeckmann S."/>
            <person name="Bunk B."/>
            <person name="Jeske O."/>
            <person name="Meyerdierks A."/>
            <person name="Storesund J.E."/>
            <person name="Kallscheuer N."/>
            <person name="Luecker S."/>
            <person name="Lage O.M."/>
            <person name="Pohl T."/>
            <person name="Merkel B.J."/>
            <person name="Hornburger P."/>
            <person name="Mueller R.-W."/>
            <person name="Bruemmer F."/>
            <person name="Labrenz M."/>
            <person name="Spormann A.M."/>
            <person name="Op den Camp H."/>
            <person name="Overmann J."/>
            <person name="Amann R."/>
            <person name="Jetten M.S.M."/>
            <person name="Mascher T."/>
            <person name="Medema M.H."/>
            <person name="Devos D.P."/>
            <person name="Kaster A.-K."/>
            <person name="Ovreas L."/>
            <person name="Rohde M."/>
            <person name="Galperin M.Y."/>
            <person name="Jogler C."/>
        </authorList>
    </citation>
    <scope>NUCLEOTIDE SEQUENCE [LARGE SCALE GENOMIC DNA]</scope>
    <source>
        <strain evidence="2 3">EC9</strain>
    </source>
</reference>
<dbReference type="Proteomes" id="UP000319557">
    <property type="component" value="Chromosome"/>
</dbReference>
<evidence type="ECO:0000313" key="3">
    <source>
        <dbReference type="Proteomes" id="UP000319557"/>
    </source>
</evidence>
<keyword evidence="3" id="KW-1185">Reference proteome</keyword>
<keyword evidence="1" id="KW-0732">Signal</keyword>